<dbReference type="Proteomes" id="UP001626593">
    <property type="component" value="Chromosome"/>
</dbReference>
<gene>
    <name evidence="1" type="ORF">U5817_15845</name>
</gene>
<evidence type="ECO:0008006" key="3">
    <source>
        <dbReference type="Google" id="ProtNLM"/>
    </source>
</evidence>
<evidence type="ECO:0000313" key="1">
    <source>
        <dbReference type="EMBL" id="WRL44677.1"/>
    </source>
</evidence>
<dbReference type="EMBL" id="CP141259">
    <property type="protein sequence ID" value="WRL44677.1"/>
    <property type="molecule type" value="Genomic_DNA"/>
</dbReference>
<accession>A0ABZ1AJD3</accession>
<sequence length="113" mass="13159">MALDDRERFEAYLYPRRHALLQTLLPTPDVRIDRQAQQLEFLHAFIRIANGPCVKRLRQPPARTGPDIVVSPIPDFKRALFERTRKRRTLADDANRIQFATILQCTNEGVFLC</sequence>
<dbReference type="RefSeq" id="WP_169125861.1">
    <property type="nucleotide sequence ID" value="NZ_CAWPLS010000297.1"/>
</dbReference>
<keyword evidence="2" id="KW-1185">Reference proteome</keyword>
<name>A0ABZ1AJD3_AROEV</name>
<evidence type="ECO:0000313" key="2">
    <source>
        <dbReference type="Proteomes" id="UP001626593"/>
    </source>
</evidence>
<proteinExistence type="predicted"/>
<protein>
    <recommendedName>
        <fullName evidence="3">Transposase</fullName>
    </recommendedName>
</protein>
<organism evidence="1 2">
    <name type="scientific">Aromatoleum evansii</name>
    <name type="common">Azoarcus evansii</name>
    <dbReference type="NCBI Taxonomy" id="59406"/>
    <lineage>
        <taxon>Bacteria</taxon>
        <taxon>Pseudomonadati</taxon>
        <taxon>Pseudomonadota</taxon>
        <taxon>Betaproteobacteria</taxon>
        <taxon>Rhodocyclales</taxon>
        <taxon>Rhodocyclaceae</taxon>
        <taxon>Aromatoleum</taxon>
    </lineage>
</organism>
<reference evidence="1 2" key="1">
    <citation type="submission" date="2023-12" db="EMBL/GenBank/DDBJ databases">
        <title>A. evansii MAY27, complete genome.</title>
        <authorList>
            <person name="Wang Y."/>
        </authorList>
    </citation>
    <scope>NUCLEOTIDE SEQUENCE [LARGE SCALE GENOMIC DNA]</scope>
    <source>
        <strain evidence="1 2">MAY27</strain>
    </source>
</reference>